<feature type="domain" description="Schlafen AlbA-2" evidence="1">
    <location>
        <begin position="35"/>
        <end position="151"/>
    </location>
</feature>
<dbReference type="Proteomes" id="UP000287401">
    <property type="component" value="Unassembled WGS sequence"/>
</dbReference>
<evidence type="ECO:0000259" key="1">
    <source>
        <dbReference type="Pfam" id="PF04326"/>
    </source>
</evidence>
<dbReference type="Pfam" id="PF04326">
    <property type="entry name" value="SLFN_AlbA_2"/>
    <property type="match status" value="1"/>
</dbReference>
<reference evidence="2 3" key="1">
    <citation type="submission" date="2018-07" db="EMBL/GenBank/DDBJ databases">
        <title>Genomic and Epidemiologic Investigation of an Indolent Hospital Outbreak.</title>
        <authorList>
            <person name="Johnson R.C."/>
            <person name="Deming C."/>
            <person name="Conlan S."/>
            <person name="Zellmer C.J."/>
            <person name="Michelin A.V."/>
            <person name="Lee-Lin S."/>
            <person name="Thomas P.J."/>
            <person name="Park M."/>
            <person name="Weingarten R.A."/>
            <person name="Less J."/>
            <person name="Dekker J.P."/>
            <person name="Frank K.M."/>
            <person name="Musser K.A."/>
            <person name="Mcquiston J.R."/>
            <person name="Henderson D.K."/>
            <person name="Lau A.F."/>
            <person name="Palmore T.N."/>
            <person name="Segre J.A."/>
        </authorList>
    </citation>
    <scope>NUCLEOTIDE SEQUENCE [LARGE SCALE GENOMIC DNA]</scope>
    <source>
        <strain evidence="2 3">SK-NIH.Env6_1116</strain>
    </source>
</reference>
<dbReference type="AlphaFoldDB" id="A0A430BV64"/>
<dbReference type="RefSeq" id="WP_125998555.1">
    <property type="nucleotide sequence ID" value="NZ_QRAL01000012.1"/>
</dbReference>
<keyword evidence="2" id="KW-0067">ATP-binding</keyword>
<proteinExistence type="predicted"/>
<protein>
    <submittedName>
        <fullName evidence="2">ATP-binding protein</fullName>
    </submittedName>
</protein>
<gene>
    <name evidence="2" type="ORF">DAH51_13185</name>
</gene>
<dbReference type="GO" id="GO:0005524">
    <property type="term" value="F:ATP binding"/>
    <property type="evidence" value="ECO:0007669"/>
    <property type="project" value="UniProtKB-KW"/>
</dbReference>
<dbReference type="Gene3D" id="3.30.950.30">
    <property type="entry name" value="Schlafen, AAA domain"/>
    <property type="match status" value="1"/>
</dbReference>
<comment type="caution">
    <text evidence="2">The sequence shown here is derived from an EMBL/GenBank/DDBJ whole genome shotgun (WGS) entry which is preliminary data.</text>
</comment>
<sequence>MTATDPAPFDDVPENPRWIDAELSAQLAELADRGESDTAEFKRGLPEQASSLAKEIAGFATSRAGRIFLGVEDDGAIVGIEDCDTHDGRNRIRSRIEGIVKTVLPLVHVRLSFAAAGERIVAILDVPKGKQPIYYSKDIPYLRQMTATRPMTPDEVIAHVREWDKQSRPSAESRYRGDLATFLIDVDVMMADKRARRINPWAQSLRHDAGDLADRARSISATAPASLAETEPPLEKMAQALETLARERPVLSGPGAEIYGAMDEIDRLVSYIRSKWAPPETFGDDTIAQVQALVQSSAKQLAGLALRLATSDLDMSFEDVKREAGRRGMELLRCASLGVGLGAQDRVQALREIALSVRALETQPIYIDGGRSVRILIDGIRSESERLDNWLGSNSLPD</sequence>
<dbReference type="EMBL" id="QRAL01000012">
    <property type="protein sequence ID" value="RSU56581.1"/>
    <property type="molecule type" value="Genomic_DNA"/>
</dbReference>
<evidence type="ECO:0000313" key="2">
    <source>
        <dbReference type="EMBL" id="RSU56581.1"/>
    </source>
</evidence>
<dbReference type="InterPro" id="IPR038461">
    <property type="entry name" value="Schlafen_AlbA_2_dom_sf"/>
</dbReference>
<dbReference type="PANTHER" id="PTHR30595">
    <property type="entry name" value="GLPR-RELATED TRANSCRIPTIONAL REPRESSOR"/>
    <property type="match status" value="1"/>
</dbReference>
<accession>A0A430BV64</accession>
<keyword evidence="2" id="KW-0547">Nucleotide-binding</keyword>
<evidence type="ECO:0000313" key="3">
    <source>
        <dbReference type="Proteomes" id="UP000287401"/>
    </source>
</evidence>
<name>A0A430BV64_SPHYA</name>
<organism evidence="2 3">
    <name type="scientific">Sphingobium yanoikuyae</name>
    <name type="common">Sphingomonas yanoikuyae</name>
    <dbReference type="NCBI Taxonomy" id="13690"/>
    <lineage>
        <taxon>Bacteria</taxon>
        <taxon>Pseudomonadati</taxon>
        <taxon>Pseudomonadota</taxon>
        <taxon>Alphaproteobacteria</taxon>
        <taxon>Sphingomonadales</taxon>
        <taxon>Sphingomonadaceae</taxon>
        <taxon>Sphingobium</taxon>
    </lineage>
</organism>
<dbReference type="InterPro" id="IPR007421">
    <property type="entry name" value="Schlafen_AlbA_2_dom"/>
</dbReference>
<dbReference type="PANTHER" id="PTHR30595:SF6">
    <property type="entry name" value="SCHLAFEN ALBA-2 DOMAIN-CONTAINING PROTEIN"/>
    <property type="match status" value="1"/>
</dbReference>